<accession>A0A6C0BCD2</accession>
<dbReference type="SUPFAM" id="SSF53335">
    <property type="entry name" value="S-adenosyl-L-methionine-dependent methyltransferases"/>
    <property type="match status" value="1"/>
</dbReference>
<name>A0A6C0BCD2_9ZZZZ</name>
<proteinExistence type="predicted"/>
<sequence length="198" mass="23034">MIIPISNKILDEFSLKNHQYLPSPIYYDLKSGEQEYRLYSYLSTFFTNVTILDIGTLNGRSAVALSHNETNTVLSYDIEDHVKNPNHSLYSKKNIRFNIKNVLEDLNEELIKKTKIIMIDIDHYGSVEREILDKLKELNFSGLILLDDITKHPDPKINRCMKTLWDSIQETKYDFTQYGHWSGTGVIVMNDTITFSFC</sequence>
<dbReference type="InterPro" id="IPR029063">
    <property type="entry name" value="SAM-dependent_MTases_sf"/>
</dbReference>
<dbReference type="EMBL" id="MN739110">
    <property type="protein sequence ID" value="QHS89464.1"/>
    <property type="molecule type" value="Genomic_DNA"/>
</dbReference>
<evidence type="ECO:0008006" key="2">
    <source>
        <dbReference type="Google" id="ProtNLM"/>
    </source>
</evidence>
<dbReference type="Gene3D" id="3.40.50.150">
    <property type="entry name" value="Vaccinia Virus protein VP39"/>
    <property type="match status" value="1"/>
</dbReference>
<reference evidence="1" key="1">
    <citation type="journal article" date="2020" name="Nature">
        <title>Giant virus diversity and host interactions through global metagenomics.</title>
        <authorList>
            <person name="Schulz F."/>
            <person name="Roux S."/>
            <person name="Paez-Espino D."/>
            <person name="Jungbluth S."/>
            <person name="Walsh D.A."/>
            <person name="Denef V.J."/>
            <person name="McMahon K.D."/>
            <person name="Konstantinidis K.T."/>
            <person name="Eloe-Fadrosh E.A."/>
            <person name="Kyrpides N.C."/>
            <person name="Woyke T."/>
        </authorList>
    </citation>
    <scope>NUCLEOTIDE SEQUENCE</scope>
    <source>
        <strain evidence="1">GVMAG-M-3300010158-60</strain>
    </source>
</reference>
<organism evidence="1">
    <name type="scientific">viral metagenome</name>
    <dbReference type="NCBI Taxonomy" id="1070528"/>
    <lineage>
        <taxon>unclassified sequences</taxon>
        <taxon>metagenomes</taxon>
        <taxon>organismal metagenomes</taxon>
    </lineage>
</organism>
<dbReference type="AlphaFoldDB" id="A0A6C0BCD2"/>
<protein>
    <recommendedName>
        <fullName evidence="2">Methyltransferase domain-containing protein</fullName>
    </recommendedName>
</protein>
<evidence type="ECO:0000313" key="1">
    <source>
        <dbReference type="EMBL" id="QHS89464.1"/>
    </source>
</evidence>